<feature type="compositionally biased region" description="Polar residues" evidence="11">
    <location>
        <begin position="292"/>
        <end position="303"/>
    </location>
</feature>
<reference evidence="14" key="2">
    <citation type="submission" date="2022-01" db="EMBL/GenBank/DDBJ databases">
        <authorList>
            <person name="Hirooka S."/>
            <person name="Miyagishima S.Y."/>
        </authorList>
    </citation>
    <scope>NUCLEOTIDE SEQUENCE</scope>
    <source>
        <strain evidence="14">NBRC 102759</strain>
    </source>
</reference>
<keyword evidence="7 10" id="KW-0175">Coiled coil</keyword>
<dbReference type="PANTHER" id="PTHR12825:SF0">
    <property type="entry name" value="VESICLE TRANSPORT PROTEIN SEC20"/>
    <property type="match status" value="1"/>
</dbReference>
<keyword evidence="3 12" id="KW-0812">Transmembrane</keyword>
<evidence type="ECO:0000256" key="10">
    <source>
        <dbReference type="SAM" id="Coils"/>
    </source>
</evidence>
<evidence type="ECO:0000256" key="4">
    <source>
        <dbReference type="ARBA" id="ARBA00022824"/>
    </source>
</evidence>
<protein>
    <recommendedName>
        <fullName evidence="13">Sec20 C-terminal domain-containing protein</fullName>
    </recommendedName>
</protein>
<comment type="subcellular location">
    <subcellularLocation>
        <location evidence="1">Endoplasmic reticulum membrane</location>
        <topology evidence="1">Single-pass type IV membrane protein</topology>
    </subcellularLocation>
</comment>
<keyword evidence="8 12" id="KW-0472">Membrane</keyword>
<evidence type="ECO:0000256" key="12">
    <source>
        <dbReference type="SAM" id="Phobius"/>
    </source>
</evidence>
<dbReference type="EMBL" id="BQMJ01000013">
    <property type="protein sequence ID" value="GJQ10062.1"/>
    <property type="molecule type" value="Genomic_DNA"/>
</dbReference>
<evidence type="ECO:0000256" key="3">
    <source>
        <dbReference type="ARBA" id="ARBA00022692"/>
    </source>
</evidence>
<gene>
    <name evidence="14" type="ORF">GpartN1_g1853.t1</name>
</gene>
<evidence type="ECO:0000256" key="8">
    <source>
        <dbReference type="ARBA" id="ARBA00023136"/>
    </source>
</evidence>
<feature type="region of interest" description="Disordered" evidence="11">
    <location>
        <begin position="292"/>
        <end position="319"/>
    </location>
</feature>
<keyword evidence="5" id="KW-0931">ER-Golgi transport</keyword>
<feature type="compositionally biased region" description="Basic and acidic residues" evidence="11">
    <location>
        <begin position="304"/>
        <end position="316"/>
    </location>
</feature>
<dbReference type="GO" id="GO:0006890">
    <property type="term" value="P:retrograde vesicle-mediated transport, Golgi to endoplasmic reticulum"/>
    <property type="evidence" value="ECO:0007669"/>
    <property type="project" value="InterPro"/>
</dbReference>
<evidence type="ECO:0000256" key="5">
    <source>
        <dbReference type="ARBA" id="ARBA00022892"/>
    </source>
</evidence>
<evidence type="ECO:0000313" key="14">
    <source>
        <dbReference type="EMBL" id="GJQ10062.1"/>
    </source>
</evidence>
<dbReference type="AlphaFoldDB" id="A0A9C7PUX0"/>
<dbReference type="GO" id="GO:0005789">
    <property type="term" value="C:endoplasmic reticulum membrane"/>
    <property type="evidence" value="ECO:0007669"/>
    <property type="project" value="UniProtKB-SubCell"/>
</dbReference>
<organism evidence="14 15">
    <name type="scientific">Galdieria partita</name>
    <dbReference type="NCBI Taxonomy" id="83374"/>
    <lineage>
        <taxon>Eukaryota</taxon>
        <taxon>Rhodophyta</taxon>
        <taxon>Bangiophyceae</taxon>
        <taxon>Galdieriales</taxon>
        <taxon>Galdieriaceae</taxon>
        <taxon>Galdieria</taxon>
    </lineage>
</organism>
<evidence type="ECO:0000256" key="11">
    <source>
        <dbReference type="SAM" id="MobiDB-lite"/>
    </source>
</evidence>
<evidence type="ECO:0000313" key="15">
    <source>
        <dbReference type="Proteomes" id="UP001061958"/>
    </source>
</evidence>
<keyword evidence="4" id="KW-0256">Endoplasmic reticulum</keyword>
<keyword evidence="15" id="KW-1185">Reference proteome</keyword>
<evidence type="ECO:0000256" key="1">
    <source>
        <dbReference type="ARBA" id="ARBA00004163"/>
    </source>
</evidence>
<evidence type="ECO:0000256" key="9">
    <source>
        <dbReference type="ARBA" id="ARBA00037934"/>
    </source>
</evidence>
<keyword evidence="2" id="KW-0813">Transport</keyword>
<dbReference type="OrthoDB" id="10772at2759"/>
<keyword evidence="6 12" id="KW-1133">Transmembrane helix</keyword>
<evidence type="ECO:0000256" key="2">
    <source>
        <dbReference type="ARBA" id="ARBA00022448"/>
    </source>
</evidence>
<proteinExistence type="inferred from homology"/>
<dbReference type="InterPro" id="IPR005606">
    <property type="entry name" value="Sec20"/>
</dbReference>
<dbReference type="PANTHER" id="PTHR12825">
    <property type="entry name" value="BNIP1-RELATED"/>
    <property type="match status" value="1"/>
</dbReference>
<feature type="domain" description="Sec20 C-terminal" evidence="13">
    <location>
        <begin position="139"/>
        <end position="226"/>
    </location>
</feature>
<comment type="caution">
    <text evidence="14">The sequence shown here is derived from an EMBL/GenBank/DDBJ whole genome shotgun (WGS) entry which is preliminary data.</text>
</comment>
<accession>A0A9C7PUX0</accession>
<evidence type="ECO:0000256" key="7">
    <source>
        <dbReference type="ARBA" id="ARBA00023054"/>
    </source>
</evidence>
<dbReference type="GO" id="GO:0005484">
    <property type="term" value="F:SNAP receptor activity"/>
    <property type="evidence" value="ECO:0007669"/>
    <property type="project" value="InterPro"/>
</dbReference>
<sequence length="531" mass="62847">MDLQRPTQLVNRIETLQTECQQRQEKLKSSDYLVQNNEIEELFQQDKLSLKQLQEAIEQLELFVAEEEEESRRYKWLQVLESSKELLQQLQRQHRLELLRWKQLKEQHQRQLLLEEQRLRRRKPHNTSEEELPHDLNAKIQSSLQNTKQVLTSQVLLTNSNLDRIRKDEQLLNATQSQHQNYSEHIQQGAQQLRSMTKKSRQSHWKLILSFILFLLICAFIVYQRLEHSSWFGVARTTRVVKQSVLVTFQGLHIGLRYFWNLSIHFIFYVWELTQYLWTVWQKEPKLKRTLQHSNIQSTSMNGREQRRDEDSEKNDSVVSPITLSVDNMSYFNESTWNNLSFIDSVVLEDVKNENVKHQENIGLNSHDGNQTFSAEQQVEEEVSSSEGLVNLSNDMQGEEEEEEKYNVFDNLHDDSKTSEEQDFMTFSLLGGDEISQNSEWMEEVDKSEENQQDAAIYNFSRETNRSFHNSDNEEEEEEEEEDEDDDVGFVTEENAVDGEIIEMYEIEESSEDFVSQELANESDENLEESI</sequence>
<dbReference type="Proteomes" id="UP001061958">
    <property type="component" value="Unassembled WGS sequence"/>
</dbReference>
<dbReference type="Pfam" id="PF03908">
    <property type="entry name" value="Sec20"/>
    <property type="match status" value="1"/>
</dbReference>
<comment type="similarity">
    <text evidence="9">Belongs to the SEC20 family.</text>
</comment>
<reference evidence="14" key="1">
    <citation type="journal article" date="2022" name="Proc. Natl. Acad. Sci. U.S.A.">
        <title>Life cycle and functional genomics of the unicellular red alga Galdieria for elucidating algal and plant evolution and industrial use.</title>
        <authorList>
            <person name="Hirooka S."/>
            <person name="Itabashi T."/>
            <person name="Ichinose T.M."/>
            <person name="Onuma R."/>
            <person name="Fujiwara T."/>
            <person name="Yamashita S."/>
            <person name="Jong L.W."/>
            <person name="Tomita R."/>
            <person name="Iwane A.H."/>
            <person name="Miyagishima S.Y."/>
        </authorList>
    </citation>
    <scope>NUCLEOTIDE SEQUENCE</scope>
    <source>
        <strain evidence="14">NBRC 102759</strain>
    </source>
</reference>
<feature type="compositionally biased region" description="Acidic residues" evidence="11">
    <location>
        <begin position="521"/>
        <end position="531"/>
    </location>
</feature>
<evidence type="ECO:0000256" key="6">
    <source>
        <dbReference type="ARBA" id="ARBA00022989"/>
    </source>
</evidence>
<feature type="compositionally biased region" description="Acidic residues" evidence="11">
    <location>
        <begin position="473"/>
        <end position="488"/>
    </location>
</feature>
<feature type="coiled-coil region" evidence="10">
    <location>
        <begin position="36"/>
        <end position="70"/>
    </location>
</feature>
<name>A0A9C7PUX0_9RHOD</name>
<feature type="transmembrane region" description="Helical" evidence="12">
    <location>
        <begin position="204"/>
        <end position="223"/>
    </location>
</feature>
<evidence type="ECO:0000259" key="13">
    <source>
        <dbReference type="Pfam" id="PF03908"/>
    </source>
</evidence>
<feature type="region of interest" description="Disordered" evidence="11">
    <location>
        <begin position="447"/>
        <end position="491"/>
    </location>
</feature>
<dbReference type="InterPro" id="IPR056173">
    <property type="entry name" value="Sec20_C"/>
</dbReference>
<feature type="compositionally biased region" description="Basic and acidic residues" evidence="11">
    <location>
        <begin position="463"/>
        <end position="472"/>
    </location>
</feature>
<dbReference type="GO" id="GO:0031201">
    <property type="term" value="C:SNARE complex"/>
    <property type="evidence" value="ECO:0007669"/>
    <property type="project" value="TreeGrafter"/>
</dbReference>
<feature type="region of interest" description="Disordered" evidence="11">
    <location>
        <begin position="508"/>
        <end position="531"/>
    </location>
</feature>